<evidence type="ECO:0000313" key="2">
    <source>
        <dbReference type="EMBL" id="CAI3986486.1"/>
    </source>
</evidence>
<sequence>MPCPNTDPVAALDWLFSSLEKDLKESKMWPIRLMQHKHQDTLRNLLAKHSQLIEEKYFVLQQWKVQKDAGQSLDLAVLTGVIVDVASIRDAYLGDAAAAAGLSKPKGGKKRKSADTSQDHRSKRPRLTPFISPHVLAQETAHSAVTWCKSLGGKLPPTDLVGRIGRTGCHGRHKGNIERDCQTVINTFGKRFGATISTAPIRMWNPKKSRIEVKNLPLIFPDDFASALWARSPQLFRKMLLGDGNVREYWEHCRNFCDWFRSHPSYNHPNNWDNMVPMSLYGDDVQTFRNSECGAMSIVAWSSDLSTGNSFKSRYFLITAFSEYEECAYTFNDLMSEISKRIIMMVTPKMAREKQYPWLKGDYSFMLSSLQGDLKWVNHTYGNLFDYRSNDFCGYCMCKKRHDVIGMTLGDFTASALHASTTRVYRHEDLVNRSAVYTIPGAHPKRILHDMAHSQYLGTGKTLNGGALVVLCETGLWGNMQGPGKYDEKLQVALQEAHADFLAWKKQNKIACTQPRFTLARVNRRHRQMWPVLNSKAIAGKTISFFLTERAVAWANRPNATLWEKTLATCLWSYARMVSVMDSAKSIFTEAEAEQFQEHCFVHLQAYANLNVQGFKAKGKEPGRNCFVLLPKHHFLYHAGVDAKETRLNPKHFMLLSAESFVGYVGRIGRRTHRSSLTLRTIQKYLALMHLHVQRLERGEQS</sequence>
<reference evidence="3 4" key="2">
    <citation type="submission" date="2024-05" db="EMBL/GenBank/DDBJ databases">
        <authorList>
            <person name="Chen Y."/>
            <person name="Shah S."/>
            <person name="Dougan E. K."/>
            <person name="Thang M."/>
            <person name="Chan C."/>
        </authorList>
    </citation>
    <scope>NUCLEOTIDE SEQUENCE [LARGE SCALE GENOMIC DNA]</scope>
</reference>
<dbReference type="EMBL" id="CAMXCT030001087">
    <property type="protein sequence ID" value="CAL4773798.1"/>
    <property type="molecule type" value="Genomic_DNA"/>
</dbReference>
<feature type="region of interest" description="Disordered" evidence="1">
    <location>
        <begin position="102"/>
        <end position="129"/>
    </location>
</feature>
<evidence type="ECO:0000313" key="3">
    <source>
        <dbReference type="EMBL" id="CAL4773798.1"/>
    </source>
</evidence>
<proteinExistence type="predicted"/>
<dbReference type="Proteomes" id="UP001152797">
    <property type="component" value="Unassembled WGS sequence"/>
</dbReference>
<reference evidence="2" key="1">
    <citation type="submission" date="2022-10" db="EMBL/GenBank/DDBJ databases">
        <authorList>
            <person name="Chen Y."/>
            <person name="Dougan E. K."/>
            <person name="Chan C."/>
            <person name="Rhodes N."/>
            <person name="Thang M."/>
        </authorList>
    </citation>
    <scope>NUCLEOTIDE SEQUENCE</scope>
</reference>
<evidence type="ECO:0000256" key="1">
    <source>
        <dbReference type="SAM" id="MobiDB-lite"/>
    </source>
</evidence>
<organism evidence="2">
    <name type="scientific">Cladocopium goreaui</name>
    <dbReference type="NCBI Taxonomy" id="2562237"/>
    <lineage>
        <taxon>Eukaryota</taxon>
        <taxon>Sar</taxon>
        <taxon>Alveolata</taxon>
        <taxon>Dinophyceae</taxon>
        <taxon>Suessiales</taxon>
        <taxon>Symbiodiniaceae</taxon>
        <taxon>Cladocopium</taxon>
    </lineage>
</organism>
<dbReference type="AlphaFoldDB" id="A0A9P1CA22"/>
<dbReference type="EMBL" id="CAMXCT020001087">
    <property type="protein sequence ID" value="CAL1139861.1"/>
    <property type="molecule type" value="Genomic_DNA"/>
</dbReference>
<gene>
    <name evidence="2" type="ORF">C1SCF055_LOCUS13835</name>
</gene>
<name>A0A9P1CA22_9DINO</name>
<evidence type="ECO:0000313" key="4">
    <source>
        <dbReference type="Proteomes" id="UP001152797"/>
    </source>
</evidence>
<comment type="caution">
    <text evidence="2">The sequence shown here is derived from an EMBL/GenBank/DDBJ whole genome shotgun (WGS) entry which is preliminary data.</text>
</comment>
<keyword evidence="4" id="KW-1185">Reference proteome</keyword>
<protein>
    <submittedName>
        <fullName evidence="2">Uncharacterized protein</fullName>
    </submittedName>
</protein>
<dbReference type="OrthoDB" id="420308at2759"/>
<accession>A0A9P1CA22</accession>
<dbReference type="EMBL" id="CAMXCT010001087">
    <property type="protein sequence ID" value="CAI3986486.1"/>
    <property type="molecule type" value="Genomic_DNA"/>
</dbReference>